<evidence type="ECO:0000256" key="1">
    <source>
        <dbReference type="SAM" id="MobiDB-lite"/>
    </source>
</evidence>
<evidence type="ECO:0000313" key="3">
    <source>
        <dbReference type="Proteomes" id="UP001165413"/>
    </source>
</evidence>
<dbReference type="AlphaFoldDB" id="A0AA42BMH2"/>
<evidence type="ECO:0000313" key="2">
    <source>
        <dbReference type="EMBL" id="MCP3428632.1"/>
    </source>
</evidence>
<keyword evidence="3" id="KW-1185">Reference proteome</keyword>
<feature type="compositionally biased region" description="Polar residues" evidence="1">
    <location>
        <begin position="62"/>
        <end position="83"/>
    </location>
</feature>
<dbReference type="RefSeq" id="WP_254100086.1">
    <property type="nucleotide sequence ID" value="NZ_JANATA010000009.1"/>
</dbReference>
<reference evidence="2" key="1">
    <citation type="submission" date="2022-07" db="EMBL/GenBank/DDBJ databases">
        <title>Characterization of the Novel Bacterium Alteromonas immobilis LMIT006 and Alteromonas gregis LMIT007.</title>
        <authorList>
            <person name="Lin X."/>
        </authorList>
    </citation>
    <scope>NUCLEOTIDE SEQUENCE</scope>
    <source>
        <strain evidence="2">LMIT007</strain>
    </source>
</reference>
<sequence>MAKKKSLPTQLKEVLHYHASKSDIPSDAEFKSLIKDLNKLDRKIANVKKQIMENRKAREQSQKFTQELNAVTQKSRNSPTKTN</sequence>
<name>A0AA42BMH2_9ALTE</name>
<organism evidence="2 3">
    <name type="scientific">Opacimonas viscosa</name>
    <dbReference type="NCBI Taxonomy" id="2961944"/>
    <lineage>
        <taxon>Bacteria</taxon>
        <taxon>Pseudomonadati</taxon>
        <taxon>Pseudomonadota</taxon>
        <taxon>Gammaproteobacteria</taxon>
        <taxon>Alteromonadales</taxon>
        <taxon>Alteromonadaceae</taxon>
        <taxon>Opacimonas</taxon>
    </lineage>
</organism>
<feature type="region of interest" description="Disordered" evidence="1">
    <location>
        <begin position="55"/>
        <end position="83"/>
    </location>
</feature>
<proteinExistence type="predicted"/>
<accession>A0AA42BMH2</accession>
<comment type="caution">
    <text evidence="2">The sequence shown here is derived from an EMBL/GenBank/DDBJ whole genome shotgun (WGS) entry which is preliminary data.</text>
</comment>
<dbReference type="Proteomes" id="UP001165413">
    <property type="component" value="Unassembled WGS sequence"/>
</dbReference>
<protein>
    <submittedName>
        <fullName evidence="2">Uncharacterized protein</fullName>
    </submittedName>
</protein>
<gene>
    <name evidence="2" type="ORF">NLF92_06700</name>
</gene>
<dbReference type="EMBL" id="JANATA010000009">
    <property type="protein sequence ID" value="MCP3428632.1"/>
    <property type="molecule type" value="Genomic_DNA"/>
</dbReference>